<comment type="cofactor">
    <cofactor evidence="1 13">
        <name>adenosylcob(III)alamin</name>
        <dbReference type="ChEBI" id="CHEBI:18408"/>
    </cofactor>
</comment>
<dbReference type="EMBL" id="QFPX01000023">
    <property type="protein sequence ID" value="PZQ51873.1"/>
    <property type="molecule type" value="Genomic_DNA"/>
</dbReference>
<dbReference type="CDD" id="cd02888">
    <property type="entry name" value="RNR_II_dimer"/>
    <property type="match status" value="1"/>
</dbReference>
<comment type="caution">
    <text evidence="17">The sequence shown here is derived from an EMBL/GenBank/DDBJ whole genome shotgun (WGS) entry which is preliminary data.</text>
</comment>
<evidence type="ECO:0000256" key="10">
    <source>
        <dbReference type="ARBA" id="ARBA00023285"/>
    </source>
</evidence>
<evidence type="ECO:0000256" key="6">
    <source>
        <dbReference type="ARBA" id="ARBA00022634"/>
    </source>
</evidence>
<evidence type="ECO:0000259" key="15">
    <source>
        <dbReference type="Pfam" id="PF02867"/>
    </source>
</evidence>
<keyword evidence="8 13" id="KW-0560">Oxidoreductase</keyword>
<dbReference type="AlphaFoldDB" id="A0A2W5QAV9"/>
<feature type="compositionally biased region" description="Polar residues" evidence="14">
    <location>
        <begin position="25"/>
        <end position="35"/>
    </location>
</feature>
<evidence type="ECO:0000256" key="2">
    <source>
        <dbReference type="ARBA" id="ARBA00007405"/>
    </source>
</evidence>
<evidence type="ECO:0000256" key="14">
    <source>
        <dbReference type="SAM" id="MobiDB-lite"/>
    </source>
</evidence>
<evidence type="ECO:0000256" key="8">
    <source>
        <dbReference type="ARBA" id="ARBA00023002"/>
    </source>
</evidence>
<evidence type="ECO:0000259" key="16">
    <source>
        <dbReference type="Pfam" id="PF12637"/>
    </source>
</evidence>
<dbReference type="Pfam" id="PF02867">
    <property type="entry name" value="Ribonuc_red_lgC"/>
    <property type="match status" value="1"/>
</dbReference>
<gene>
    <name evidence="17" type="ORF">DI555_20145</name>
</gene>
<dbReference type="GO" id="GO:0004748">
    <property type="term" value="F:ribonucleoside-diphosphate reductase activity, thioredoxin disulfide as acceptor"/>
    <property type="evidence" value="ECO:0007669"/>
    <property type="project" value="UniProtKB-EC"/>
</dbReference>
<comment type="function">
    <text evidence="11 13">Catalyzes the reduction of ribonucleotides to deoxyribonucleotides. May function to provide a pool of deoxyribonucleotide precursors for DNA repair during oxygen limitation and/or for immediate growth after restoration of oxygen.</text>
</comment>
<feature type="domain" description="TSCPD" evidence="16">
    <location>
        <begin position="649"/>
        <end position="760"/>
    </location>
</feature>
<dbReference type="GO" id="GO:0000166">
    <property type="term" value="F:nucleotide binding"/>
    <property type="evidence" value="ECO:0007669"/>
    <property type="project" value="UniProtKB-KW"/>
</dbReference>
<dbReference type="PANTHER" id="PTHR43371:SF1">
    <property type="entry name" value="RIBONUCLEOSIDE-DIPHOSPHATE REDUCTASE"/>
    <property type="match status" value="1"/>
</dbReference>
<evidence type="ECO:0000256" key="4">
    <source>
        <dbReference type="ARBA" id="ARBA00014409"/>
    </source>
</evidence>
<reference evidence="17 18" key="1">
    <citation type="submission" date="2017-08" db="EMBL/GenBank/DDBJ databases">
        <title>Infants hospitalized years apart are colonized by the same room-sourced microbial strains.</title>
        <authorList>
            <person name="Brooks B."/>
            <person name="Olm M.R."/>
            <person name="Firek B.A."/>
            <person name="Baker R."/>
            <person name="Thomas B.C."/>
            <person name="Morowitz M.J."/>
            <person name="Banfield J.F."/>
        </authorList>
    </citation>
    <scope>NUCLEOTIDE SEQUENCE [LARGE SCALE GENOMIC DNA]</scope>
    <source>
        <strain evidence="17">S2_005_002_R2_33</strain>
    </source>
</reference>
<comment type="catalytic activity">
    <reaction evidence="12 13">
        <text>a 2'-deoxyribonucleoside 5'-diphosphate + [thioredoxin]-disulfide + H2O = a ribonucleoside 5'-diphosphate + [thioredoxin]-dithiol</text>
        <dbReference type="Rhea" id="RHEA:23252"/>
        <dbReference type="Rhea" id="RHEA-COMP:10698"/>
        <dbReference type="Rhea" id="RHEA-COMP:10700"/>
        <dbReference type="ChEBI" id="CHEBI:15377"/>
        <dbReference type="ChEBI" id="CHEBI:29950"/>
        <dbReference type="ChEBI" id="CHEBI:50058"/>
        <dbReference type="ChEBI" id="CHEBI:57930"/>
        <dbReference type="ChEBI" id="CHEBI:73316"/>
        <dbReference type="EC" id="1.17.4.1"/>
    </reaction>
</comment>
<dbReference type="GO" id="GO:0031419">
    <property type="term" value="F:cobalamin binding"/>
    <property type="evidence" value="ECO:0007669"/>
    <property type="project" value="UniProtKB-KW"/>
</dbReference>
<evidence type="ECO:0000313" key="17">
    <source>
        <dbReference type="EMBL" id="PZQ51873.1"/>
    </source>
</evidence>
<name>A0A2W5QAV9_9SPHN</name>
<dbReference type="Gene3D" id="3.20.70.20">
    <property type="match status" value="1"/>
</dbReference>
<dbReference type="NCBIfam" id="TIGR02504">
    <property type="entry name" value="NrdJ_Z"/>
    <property type="match status" value="1"/>
</dbReference>
<dbReference type="InterPro" id="IPR050862">
    <property type="entry name" value="RdRp_reductase_class-2"/>
</dbReference>
<dbReference type="InterPro" id="IPR013344">
    <property type="entry name" value="RNR_NrdJ/NrdZ"/>
</dbReference>
<organism evidence="17 18">
    <name type="scientific">Novosphingobium pentaromativorans</name>
    <dbReference type="NCBI Taxonomy" id="205844"/>
    <lineage>
        <taxon>Bacteria</taxon>
        <taxon>Pseudomonadati</taxon>
        <taxon>Pseudomonadota</taxon>
        <taxon>Alphaproteobacteria</taxon>
        <taxon>Sphingomonadales</taxon>
        <taxon>Sphingomonadaceae</taxon>
        <taxon>Novosphingobium</taxon>
    </lineage>
</organism>
<sequence>MASDGARPASTRSQPRPQPRPQQGKIMSTSTSSGPLDQPVTLHVWKEKYRHADEQSPSDTFRRVVAGVYAKDDPAHAEEALAALEARDWVPGGRIFAGAGTGKRVTWINCFVSPTIQDSMDTEPDLPGVGIMEALKVAAFTQQQGGGIGMDFGTIRPDGALVARTASVSSGVIPFMVMWDGMCVTIRSSGSRRGAMMAMLPVWHPDVIAFIEAKTRKDVLKNFNVSVAITDDFMAALEADADWDLGFSVPRADGSHVAVTERDGKPWYVYRRMRAVELFDLITRTTYEYAEPGVVFVDRVNRLNNLSYCETISATNPCGEQPLPPNGDCDLGHVNLANMVLDPFTAQARVDWQRLKKTVQVGVRFLDNVLETSPFPTEDQRLEAQAKRRVGLGFTGLGNLLQQLGLRYGEESVPQVEEICAAMAAEAYRASIELARERGPFPAYDREKFARAPMLDRLPADIRKDVAKHGIRNGVLLTIAPTGTTSIFYGNVSSGIEPSFSWRYNRAVVVEQTATEQRTESFTVEDYGWYLYSRLPGFDPAAPLPPHMVTALELSVEDHIAVAAAAQKWVDAAISKTINCPADMTYEAFRAVYLMAWEKGMKGCTTYRPSGVRGSVLSEPVAETAKTAEQAPRAEVPAFPAETPVPRRPETLPGRTIKIKWPVDGENYYLTINDYLAPDGRRIPFEIFINTSSAENFETMAALTRTLSAVCRRGDAVFIFEELERVHSAKGGAFVALEHDTKGRYAPSLIALIGRILREHAQAPVGEPVKAGGAPAPGGETCPNCGEEAAIMMEGCLTCPQCGFSKCG</sequence>
<dbReference type="SUPFAM" id="SSF51998">
    <property type="entry name" value="PFL-like glycyl radical enzymes"/>
    <property type="match status" value="1"/>
</dbReference>
<feature type="region of interest" description="Disordered" evidence="14">
    <location>
        <begin position="1"/>
        <end position="39"/>
    </location>
</feature>
<keyword evidence="6 13" id="KW-0237">DNA synthesis</keyword>
<evidence type="ECO:0000313" key="18">
    <source>
        <dbReference type="Proteomes" id="UP000249082"/>
    </source>
</evidence>
<accession>A0A2W5QAV9</accession>
<evidence type="ECO:0000256" key="9">
    <source>
        <dbReference type="ARBA" id="ARBA00023157"/>
    </source>
</evidence>
<feature type="compositionally biased region" description="Low complexity" evidence="14">
    <location>
        <begin position="1"/>
        <end position="15"/>
    </location>
</feature>
<keyword evidence="10 13" id="KW-0170">Cobalt</keyword>
<evidence type="ECO:0000256" key="5">
    <source>
        <dbReference type="ARBA" id="ARBA00022628"/>
    </source>
</evidence>
<evidence type="ECO:0000256" key="1">
    <source>
        <dbReference type="ARBA" id="ARBA00001922"/>
    </source>
</evidence>
<evidence type="ECO:0000256" key="12">
    <source>
        <dbReference type="ARBA" id="ARBA00047754"/>
    </source>
</evidence>
<protein>
    <recommendedName>
        <fullName evidence="4 13">Vitamin B12-dependent ribonucleotide reductase</fullName>
        <ecNumber evidence="3 13">1.17.4.1</ecNumber>
    </recommendedName>
</protein>
<dbReference type="PANTHER" id="PTHR43371">
    <property type="entry name" value="VITAMIN B12-DEPENDENT RIBONUCLEOTIDE REDUCTASE"/>
    <property type="match status" value="1"/>
</dbReference>
<evidence type="ECO:0000256" key="7">
    <source>
        <dbReference type="ARBA" id="ARBA00022741"/>
    </source>
</evidence>
<feature type="domain" description="Ribonucleotide reductase large subunit C-terminal" evidence="15">
    <location>
        <begin position="109"/>
        <end position="607"/>
    </location>
</feature>
<dbReference type="InterPro" id="IPR000788">
    <property type="entry name" value="RNR_lg_C"/>
</dbReference>
<dbReference type="PRINTS" id="PR01183">
    <property type="entry name" value="RIBORDTASEM1"/>
</dbReference>
<dbReference type="EC" id="1.17.4.1" evidence="3 13"/>
<comment type="similarity">
    <text evidence="2 13">Belongs to the ribonucleoside diphosphate reductase class-2 family.</text>
</comment>
<evidence type="ECO:0000256" key="13">
    <source>
        <dbReference type="RuleBase" id="RU364064"/>
    </source>
</evidence>
<dbReference type="Pfam" id="PF12637">
    <property type="entry name" value="TSCPD"/>
    <property type="match status" value="1"/>
</dbReference>
<keyword evidence="9" id="KW-1015">Disulfide bond</keyword>
<proteinExistence type="inferred from homology"/>
<dbReference type="GO" id="GO:0071897">
    <property type="term" value="P:DNA biosynthetic process"/>
    <property type="evidence" value="ECO:0007669"/>
    <property type="project" value="UniProtKB-KW"/>
</dbReference>
<keyword evidence="5 13" id="KW-0846">Cobalamin</keyword>
<evidence type="ECO:0000256" key="11">
    <source>
        <dbReference type="ARBA" id="ARBA00025437"/>
    </source>
</evidence>
<evidence type="ECO:0000256" key="3">
    <source>
        <dbReference type="ARBA" id="ARBA00012274"/>
    </source>
</evidence>
<dbReference type="InterPro" id="IPR024434">
    <property type="entry name" value="TSCPD_dom"/>
</dbReference>
<dbReference type="Proteomes" id="UP000249082">
    <property type="component" value="Unassembled WGS sequence"/>
</dbReference>
<keyword evidence="7 13" id="KW-0547">Nucleotide-binding</keyword>